<dbReference type="InterPro" id="IPR001138">
    <property type="entry name" value="Zn2Cys6_DnaBD"/>
</dbReference>
<dbReference type="GO" id="GO:0005634">
    <property type="term" value="C:nucleus"/>
    <property type="evidence" value="ECO:0007669"/>
    <property type="project" value="TreeGrafter"/>
</dbReference>
<evidence type="ECO:0000256" key="3">
    <source>
        <dbReference type="ARBA" id="ARBA00023125"/>
    </source>
</evidence>
<dbReference type="GO" id="GO:0001080">
    <property type="term" value="P:nitrogen catabolite activation of transcription from RNA polymerase II promoter"/>
    <property type="evidence" value="ECO:0007669"/>
    <property type="project" value="TreeGrafter"/>
</dbReference>
<feature type="region of interest" description="Disordered" evidence="6">
    <location>
        <begin position="185"/>
        <end position="208"/>
    </location>
</feature>
<dbReference type="PROSITE" id="PS00463">
    <property type="entry name" value="ZN2_CY6_FUNGAL_1"/>
    <property type="match status" value="1"/>
</dbReference>
<feature type="region of interest" description="Disordered" evidence="6">
    <location>
        <begin position="618"/>
        <end position="678"/>
    </location>
</feature>
<organism evidence="8 9">
    <name type="scientific">Aspergillus sclerotialis</name>
    <dbReference type="NCBI Taxonomy" id="2070753"/>
    <lineage>
        <taxon>Eukaryota</taxon>
        <taxon>Fungi</taxon>
        <taxon>Dikarya</taxon>
        <taxon>Ascomycota</taxon>
        <taxon>Pezizomycotina</taxon>
        <taxon>Eurotiomycetes</taxon>
        <taxon>Eurotiomycetidae</taxon>
        <taxon>Eurotiales</taxon>
        <taxon>Aspergillaceae</taxon>
        <taxon>Aspergillus</taxon>
        <taxon>Aspergillus subgen. Polypaecilum</taxon>
    </lineage>
</organism>
<evidence type="ECO:0000259" key="7">
    <source>
        <dbReference type="PROSITE" id="PS50048"/>
    </source>
</evidence>
<dbReference type="InterPro" id="IPR007219">
    <property type="entry name" value="XnlR_reg_dom"/>
</dbReference>
<name>A0A3A2ZBQ0_9EURO</name>
<dbReference type="Pfam" id="PF00172">
    <property type="entry name" value="Zn_clus"/>
    <property type="match status" value="1"/>
</dbReference>
<dbReference type="Gene3D" id="4.10.240.10">
    <property type="entry name" value="Zn(2)-C6 fungal-type DNA-binding domain"/>
    <property type="match status" value="1"/>
</dbReference>
<gene>
    <name evidence="8" type="ORF">PHISCL_08942</name>
</gene>
<dbReference type="PROSITE" id="PS50048">
    <property type="entry name" value="ZN2_CY6_FUNGAL_2"/>
    <property type="match status" value="1"/>
</dbReference>
<dbReference type="SMART" id="SM00066">
    <property type="entry name" value="GAL4"/>
    <property type="match status" value="1"/>
</dbReference>
<keyword evidence="9" id="KW-1185">Reference proteome</keyword>
<dbReference type="GO" id="GO:0000981">
    <property type="term" value="F:DNA-binding transcription factor activity, RNA polymerase II-specific"/>
    <property type="evidence" value="ECO:0007669"/>
    <property type="project" value="InterPro"/>
</dbReference>
<keyword evidence="3" id="KW-0238">DNA-binding</keyword>
<keyword evidence="5" id="KW-0539">Nucleus</keyword>
<dbReference type="InterPro" id="IPR050797">
    <property type="entry name" value="Carb_Metab_Trans_Reg"/>
</dbReference>
<feature type="region of interest" description="Disordered" evidence="6">
    <location>
        <begin position="42"/>
        <end position="81"/>
    </location>
</feature>
<dbReference type="InterPro" id="IPR036864">
    <property type="entry name" value="Zn2-C6_fun-type_DNA-bd_sf"/>
</dbReference>
<accession>A0A3A2ZBQ0</accession>
<keyword evidence="1" id="KW-0479">Metal-binding</keyword>
<dbReference type="STRING" id="2070753.A0A3A2ZBQ0"/>
<dbReference type="PANTHER" id="PTHR31668">
    <property type="entry name" value="GLUCOSE TRANSPORT TRANSCRIPTION REGULATOR RGT1-RELATED-RELATED"/>
    <property type="match status" value="1"/>
</dbReference>
<feature type="compositionally biased region" description="Polar residues" evidence="6">
    <location>
        <begin position="643"/>
        <end position="655"/>
    </location>
</feature>
<dbReference type="SUPFAM" id="SSF57701">
    <property type="entry name" value="Zn2/Cys6 DNA-binding domain"/>
    <property type="match status" value="1"/>
</dbReference>
<dbReference type="GO" id="GO:0008270">
    <property type="term" value="F:zinc ion binding"/>
    <property type="evidence" value="ECO:0007669"/>
    <property type="project" value="InterPro"/>
</dbReference>
<evidence type="ECO:0000256" key="2">
    <source>
        <dbReference type="ARBA" id="ARBA00023015"/>
    </source>
</evidence>
<evidence type="ECO:0000256" key="5">
    <source>
        <dbReference type="ARBA" id="ARBA00023242"/>
    </source>
</evidence>
<dbReference type="GO" id="GO:0006351">
    <property type="term" value="P:DNA-templated transcription"/>
    <property type="evidence" value="ECO:0007669"/>
    <property type="project" value="InterPro"/>
</dbReference>
<evidence type="ECO:0000256" key="1">
    <source>
        <dbReference type="ARBA" id="ARBA00022723"/>
    </source>
</evidence>
<reference evidence="9" key="1">
    <citation type="submission" date="2017-02" db="EMBL/GenBank/DDBJ databases">
        <authorList>
            <person name="Tafer H."/>
            <person name="Lopandic K."/>
        </authorList>
    </citation>
    <scope>NUCLEOTIDE SEQUENCE [LARGE SCALE GENOMIC DNA]</scope>
    <source>
        <strain evidence="9">CBS 366.77</strain>
    </source>
</reference>
<dbReference type="AlphaFoldDB" id="A0A3A2ZBQ0"/>
<dbReference type="Proteomes" id="UP000266188">
    <property type="component" value="Unassembled WGS sequence"/>
</dbReference>
<dbReference type="CDD" id="cd00067">
    <property type="entry name" value="GAL4"/>
    <property type="match status" value="1"/>
</dbReference>
<comment type="caution">
    <text evidence="8">The sequence shown here is derived from an EMBL/GenBank/DDBJ whole genome shotgun (WGS) entry which is preliminary data.</text>
</comment>
<keyword evidence="4" id="KW-0804">Transcription</keyword>
<evidence type="ECO:0000256" key="6">
    <source>
        <dbReference type="SAM" id="MobiDB-lite"/>
    </source>
</evidence>
<dbReference type="GO" id="GO:0003677">
    <property type="term" value="F:DNA binding"/>
    <property type="evidence" value="ECO:0007669"/>
    <property type="project" value="UniProtKB-KW"/>
</dbReference>
<sequence length="816" mass="91173">MRACSGCRKRKIKCDAATTNTWPCSACTRLKLVCVPPPIGQDGDSAGQAVESDPASSLGTSSVLDPSSQNFPMTQSFGESGRPAVGNISPYNDGMGTFQQFPQTHHSQPNIYGTPPHQTYQPQVFPGSQTQSLGTSDNEFAVQNDQSTAENLSEVLGELKIDETGIAPYIRQQRKGRAEPEIPVQDDIDEDLPPLSTGAGSTIRIPPALMPDDEEAMDYFRIYFDDIHPYVPVVHRSNLYYQWQCDRNSISPLLLEAIFASAGRVSDEPAQGAQWLALANRHEPSFMDEPRLSTIQALLILLKARESLPKKGYFYRSWQTVKTIVSMAKDLDIHEHYSVHAEGKLCDLSPVECLVQTRVWQALLVVEVMIGAPQGRSDYGVDPSTVDMRPVLDSRGLDEFEFGRSRQYIYFVRNAYHIRILTDTYHKIKKQKDWGADPKLAELNPLFTDWLRDLPPDFQIHYPADDSPPWIPSHFIAHMHSHCHLGIILLHRPQLLASKSFAAGGDWKVHMALCYSSAKTLCKLQEAILRQYGQVGLLYMQRGISFGIYSILTCTMLHLVAITSPDPYFNTDARDYFTRHMRILEQCSSSFPVPQIQAQINALRVAFSADVNRPFELKPSFPYGSPSDSQQSSPPQDPQYQSLFNQSPSTAQNRLGYNMHPITPPISAGDESKPDPLQLQSFGMVPSHPVSSHPIDVPLVDENSWDPTRIINQWDMAFSMASSTNASPSAPINQPQPGFSGSLPNQYPIPYDSATRMPSIPAPQTMAQPQFSGQQVLFTPRDWQQSVASVFDPHGLKRRWTPSVDLGADNMQKRQR</sequence>
<feature type="compositionally biased region" description="Polar residues" evidence="6">
    <location>
        <begin position="54"/>
        <end position="78"/>
    </location>
</feature>
<evidence type="ECO:0000256" key="4">
    <source>
        <dbReference type="ARBA" id="ARBA00023163"/>
    </source>
</evidence>
<protein>
    <submittedName>
        <fullName evidence="8">C6 finger domain protein</fullName>
    </submittedName>
</protein>
<evidence type="ECO:0000313" key="8">
    <source>
        <dbReference type="EMBL" id="RJE18727.1"/>
    </source>
</evidence>
<dbReference type="CDD" id="cd12148">
    <property type="entry name" value="fungal_TF_MHR"/>
    <property type="match status" value="1"/>
</dbReference>
<feature type="compositionally biased region" description="Low complexity" evidence="6">
    <location>
        <begin position="622"/>
        <end position="642"/>
    </location>
</feature>
<feature type="domain" description="Zn(2)-C6 fungal-type" evidence="7">
    <location>
        <begin position="3"/>
        <end position="35"/>
    </location>
</feature>
<dbReference type="Pfam" id="PF04082">
    <property type="entry name" value="Fungal_trans"/>
    <property type="match status" value="1"/>
</dbReference>
<dbReference type="PANTHER" id="PTHR31668:SF17">
    <property type="entry name" value="ZN(II)2CYS6 TRANSCRIPTION FACTOR (EUROFUNG)"/>
    <property type="match status" value="1"/>
</dbReference>
<dbReference type="EMBL" id="MVGC01000503">
    <property type="protein sequence ID" value="RJE18727.1"/>
    <property type="molecule type" value="Genomic_DNA"/>
</dbReference>
<dbReference type="OrthoDB" id="2283631at2759"/>
<proteinExistence type="predicted"/>
<keyword evidence="2" id="KW-0805">Transcription regulation</keyword>
<evidence type="ECO:0000313" key="9">
    <source>
        <dbReference type="Proteomes" id="UP000266188"/>
    </source>
</evidence>